<reference evidence="2 3" key="1">
    <citation type="submission" date="2023-07" db="EMBL/GenBank/DDBJ databases">
        <title>Functional and genomic diversity of the sorghum phyllosphere microbiome.</title>
        <authorList>
            <person name="Shade A."/>
        </authorList>
    </citation>
    <scope>NUCLEOTIDE SEQUENCE [LARGE SCALE GENOMIC DNA]</scope>
    <source>
        <strain evidence="2 3">SORGH_AS_0887</strain>
    </source>
</reference>
<evidence type="ECO:0000313" key="3">
    <source>
        <dbReference type="Proteomes" id="UP001233360"/>
    </source>
</evidence>
<dbReference type="Proteomes" id="UP001233360">
    <property type="component" value="Unassembled WGS sequence"/>
</dbReference>
<comment type="caution">
    <text evidence="2">The sequence shown here is derived from an EMBL/GenBank/DDBJ whole genome shotgun (WGS) entry which is preliminary data.</text>
</comment>
<evidence type="ECO:0000313" key="2">
    <source>
        <dbReference type="EMBL" id="MDQ1207337.1"/>
    </source>
</evidence>
<keyword evidence="3" id="KW-1185">Reference proteome</keyword>
<proteinExistence type="predicted"/>
<keyword evidence="1" id="KW-0732">Signal</keyword>
<dbReference type="EMBL" id="JAUTBK010000002">
    <property type="protein sequence ID" value="MDQ1207337.1"/>
    <property type="molecule type" value="Genomic_DNA"/>
</dbReference>
<gene>
    <name evidence="2" type="ORF">QE380_000260</name>
</gene>
<sequence>MPFNTDRFPLKNVAYVLILGGLSTATYAAPTLNCDIQQPSSMHRICANHVKELRKELNSKSLTAYLVTDAPLQLLNDTQALWLSQIKQCKTNQCIKQQFSVRFDDLNFYTSLNQSLTQHFLKFENGIIATQPVHLQIHQLGKDKIKIEGIAYRNPNNKADRQTFSFLAYTSPDKKNEITDNEHDCHYQFDFQKSLLVVKTQQKGCERFSGIYRLYD</sequence>
<feature type="signal peptide" evidence="1">
    <location>
        <begin position="1"/>
        <end position="28"/>
    </location>
</feature>
<accession>A0ABU0US15</accession>
<protein>
    <submittedName>
        <fullName evidence="2">Uncharacterized protein</fullName>
    </submittedName>
</protein>
<organism evidence="2 3">
    <name type="scientific">Acinetobacter baylyi</name>
    <dbReference type="NCBI Taxonomy" id="202950"/>
    <lineage>
        <taxon>Bacteria</taxon>
        <taxon>Pseudomonadati</taxon>
        <taxon>Pseudomonadota</taxon>
        <taxon>Gammaproteobacteria</taxon>
        <taxon>Moraxellales</taxon>
        <taxon>Moraxellaceae</taxon>
        <taxon>Acinetobacter</taxon>
    </lineage>
</organism>
<evidence type="ECO:0000256" key="1">
    <source>
        <dbReference type="SAM" id="SignalP"/>
    </source>
</evidence>
<feature type="chain" id="PRO_5045803004" evidence="1">
    <location>
        <begin position="29"/>
        <end position="216"/>
    </location>
</feature>
<name>A0ABU0US15_ACIBI</name>